<dbReference type="Proteomes" id="UP001219525">
    <property type="component" value="Unassembled WGS sequence"/>
</dbReference>
<gene>
    <name evidence="1" type="ORF">GGX14DRAFT_651436</name>
</gene>
<dbReference type="PANTHER" id="PTHR43762">
    <property type="entry name" value="L-GULONOLACTONE OXIDASE"/>
    <property type="match status" value="1"/>
</dbReference>
<dbReference type="GO" id="GO:0005739">
    <property type="term" value="C:mitochondrion"/>
    <property type="evidence" value="ECO:0007669"/>
    <property type="project" value="TreeGrafter"/>
</dbReference>
<keyword evidence="2" id="KW-1185">Reference proteome</keyword>
<sequence>MEVPTNRSSAEQAAPLILQRDQILQDILTQIDGLQKREPRLKDVDTKPLKEEVLAPLLRNEFDTEVQIRGFLRALQYTAGFKESLGKIGRPDLKEQIGAFIDGKSATEVLSGKTFVLPASKKHGVVGKGKDHKSFVDVLESIPLKFEKAFGRGLPKIYEDQAQTKVMEVHLNDEFVNWGESVKNTPTYTFVPTTVLGIQTSFATPPPTTYASAVAASAQLTSEILISFVNLAEVTTLPDPMSLIPGEYTGIDVPELKTIDLKEQLRRPKRLCRIGAAVTNEEFPPLGRREQRLGPPHRRHHGVVQTVSDPRQLKVAAGAFGLLGIVTHLTFELDAMTYAVMEPRKVDVGLAIPPLRKEDIPPVLRADWYGKQDAEARMESARQEFVRRARDDYYSEWFWFTYQPKAWVNTWNPVDVAEAAVEYPN</sequence>
<dbReference type="AlphaFoldDB" id="A0AAD6YNZ8"/>
<protein>
    <submittedName>
        <fullName evidence="1">Uncharacterized protein</fullName>
    </submittedName>
</protein>
<reference evidence="1" key="1">
    <citation type="submission" date="2023-03" db="EMBL/GenBank/DDBJ databases">
        <title>Massive genome expansion in bonnet fungi (Mycena s.s.) driven by repeated elements and novel gene families across ecological guilds.</title>
        <authorList>
            <consortium name="Lawrence Berkeley National Laboratory"/>
            <person name="Harder C.B."/>
            <person name="Miyauchi S."/>
            <person name="Viragh M."/>
            <person name="Kuo A."/>
            <person name="Thoen E."/>
            <person name="Andreopoulos B."/>
            <person name="Lu D."/>
            <person name="Skrede I."/>
            <person name="Drula E."/>
            <person name="Henrissat B."/>
            <person name="Morin E."/>
            <person name="Kohler A."/>
            <person name="Barry K."/>
            <person name="LaButti K."/>
            <person name="Morin E."/>
            <person name="Salamov A."/>
            <person name="Lipzen A."/>
            <person name="Mereny Z."/>
            <person name="Hegedus B."/>
            <person name="Baldrian P."/>
            <person name="Stursova M."/>
            <person name="Weitz H."/>
            <person name="Taylor A."/>
            <person name="Grigoriev I.V."/>
            <person name="Nagy L.G."/>
            <person name="Martin F."/>
            <person name="Kauserud H."/>
        </authorList>
    </citation>
    <scope>NUCLEOTIDE SEQUENCE</scope>
    <source>
        <strain evidence="1">9144</strain>
    </source>
</reference>
<comment type="caution">
    <text evidence="1">The sequence shown here is derived from an EMBL/GenBank/DDBJ whole genome shotgun (WGS) entry which is preliminary data.</text>
</comment>
<dbReference type="PANTHER" id="PTHR43762:SF1">
    <property type="entry name" value="D-ARABINONO-1,4-LACTONE OXIDASE"/>
    <property type="match status" value="1"/>
</dbReference>
<dbReference type="EMBL" id="JARJCW010000005">
    <property type="protein sequence ID" value="KAJ7224719.1"/>
    <property type="molecule type" value="Genomic_DNA"/>
</dbReference>
<evidence type="ECO:0000313" key="2">
    <source>
        <dbReference type="Proteomes" id="UP001219525"/>
    </source>
</evidence>
<dbReference type="GO" id="GO:0003885">
    <property type="term" value="F:D-arabinono-1,4-lactone oxidase activity"/>
    <property type="evidence" value="ECO:0007669"/>
    <property type="project" value="TreeGrafter"/>
</dbReference>
<name>A0AAD6YNZ8_9AGAR</name>
<organism evidence="1 2">
    <name type="scientific">Mycena pura</name>
    <dbReference type="NCBI Taxonomy" id="153505"/>
    <lineage>
        <taxon>Eukaryota</taxon>
        <taxon>Fungi</taxon>
        <taxon>Dikarya</taxon>
        <taxon>Basidiomycota</taxon>
        <taxon>Agaricomycotina</taxon>
        <taxon>Agaricomycetes</taxon>
        <taxon>Agaricomycetidae</taxon>
        <taxon>Agaricales</taxon>
        <taxon>Marasmiineae</taxon>
        <taxon>Mycenaceae</taxon>
        <taxon>Mycena</taxon>
    </lineage>
</organism>
<feature type="non-terminal residue" evidence="1">
    <location>
        <position position="425"/>
    </location>
</feature>
<proteinExistence type="predicted"/>
<evidence type="ECO:0000313" key="1">
    <source>
        <dbReference type="EMBL" id="KAJ7224719.1"/>
    </source>
</evidence>
<accession>A0AAD6YNZ8</accession>
<dbReference type="InterPro" id="IPR010031">
    <property type="entry name" value="FAD_lactone_oxidase-like"/>
</dbReference>